<evidence type="ECO:0000256" key="2">
    <source>
        <dbReference type="ARBA" id="ARBA00022723"/>
    </source>
</evidence>
<dbReference type="Proteomes" id="UP000297245">
    <property type="component" value="Unassembled WGS sequence"/>
</dbReference>
<feature type="compositionally biased region" description="Low complexity" evidence="8">
    <location>
        <begin position="115"/>
        <end position="132"/>
    </location>
</feature>
<dbReference type="PROSITE" id="PS00463">
    <property type="entry name" value="ZN2_CY6_FUNGAL_1"/>
    <property type="match status" value="1"/>
</dbReference>
<dbReference type="GO" id="GO:0003677">
    <property type="term" value="F:DNA binding"/>
    <property type="evidence" value="ECO:0007669"/>
    <property type="project" value="UniProtKB-KW"/>
</dbReference>
<dbReference type="PROSITE" id="PS50048">
    <property type="entry name" value="ZN2_CY6_FUNGAL_2"/>
    <property type="match status" value="1"/>
</dbReference>
<dbReference type="EMBL" id="ML179049">
    <property type="protein sequence ID" value="THV05382.1"/>
    <property type="molecule type" value="Genomic_DNA"/>
</dbReference>
<dbReference type="CDD" id="cd00067">
    <property type="entry name" value="GAL4"/>
    <property type="match status" value="1"/>
</dbReference>
<keyword evidence="2" id="KW-0479">Metal-binding</keyword>
<evidence type="ECO:0000256" key="3">
    <source>
        <dbReference type="ARBA" id="ARBA00022833"/>
    </source>
</evidence>
<dbReference type="InterPro" id="IPR036864">
    <property type="entry name" value="Zn2-C6_fun-type_DNA-bd_sf"/>
</dbReference>
<keyword evidence="11" id="KW-1185">Reference proteome</keyword>
<evidence type="ECO:0000256" key="1">
    <source>
        <dbReference type="ARBA" id="ARBA00004123"/>
    </source>
</evidence>
<keyword evidence="5" id="KW-0238">DNA-binding</keyword>
<evidence type="ECO:0000313" key="10">
    <source>
        <dbReference type="EMBL" id="THV05382.1"/>
    </source>
</evidence>
<dbReference type="AlphaFoldDB" id="A0A4S8MR34"/>
<evidence type="ECO:0000256" key="6">
    <source>
        <dbReference type="ARBA" id="ARBA00023163"/>
    </source>
</evidence>
<dbReference type="InterPro" id="IPR007219">
    <property type="entry name" value="XnlR_reg_dom"/>
</dbReference>
<dbReference type="InterPro" id="IPR051615">
    <property type="entry name" value="Transcr_Regulatory_Elem"/>
</dbReference>
<comment type="subcellular location">
    <subcellularLocation>
        <location evidence="1">Nucleus</location>
    </subcellularLocation>
</comment>
<dbReference type="CDD" id="cd12148">
    <property type="entry name" value="fungal_TF_MHR"/>
    <property type="match status" value="1"/>
</dbReference>
<evidence type="ECO:0000256" key="5">
    <source>
        <dbReference type="ARBA" id="ARBA00023125"/>
    </source>
</evidence>
<dbReference type="Gene3D" id="4.10.240.10">
    <property type="entry name" value="Zn(2)-C6 fungal-type DNA-binding domain"/>
    <property type="match status" value="1"/>
</dbReference>
<feature type="domain" description="Zn(2)-C6 fungal-type" evidence="9">
    <location>
        <begin position="28"/>
        <end position="57"/>
    </location>
</feature>
<proteinExistence type="predicted"/>
<keyword evidence="3" id="KW-0862">Zinc</keyword>
<evidence type="ECO:0000259" key="9">
    <source>
        <dbReference type="PROSITE" id="PS50048"/>
    </source>
</evidence>
<sequence length="915" mass="100916">MSERAELASTPLANSERKTPTRARVWRACEVCRKRKVKCNGQEPCAYCLSSGKICSFKDINDNAAVARQQSNTVDIRLAKIEETLRTMQPMAQAFAAWLRANPQYQSSALPFEPPDSAQSSAPSPEPSGSQSVSPSQYRASAAIKTLSHSGFSHQAEGSLNLTQEIVQAPPSDAPEGWSERSSYLTKDSYGSLRYTGGASSYMLVDALTSVQDSQPTTDTSPGSTRSNQTEIRLPFFNPNKHFKTHHALPRPEDIVYPPPEQADELVATYFSRIHHTFPVLHQQSFVERYMKVMEEKSLGKASQDHAFLCLLFAVFACGACLSTLDKPKSREKSPEGQTDFGGWEFYERALLFLWLGMGSSKLEHVQCLAILAICNATWNTLAQSWINAGGAVRRAQDLGLHRSGRRLPLTPFDREIRRRVWWCVYGLDRVLSMTLGRPSGTHDDDCDIDMPAELDDAQLTALRDGNAVAPQEKSFMTGFVALLGIYVIAGRIMRFVQSKHIDDPRSEAARKTRAALDADLAHWINNLPPYIRFSANDTSNPKLLSLCLIAFFVYYSAIINLHRPFIPDQSYTPSDLTSLIQCISAARSCIRIGEITQEMLPASHHLAFAVQYITLSAILLLRSIAYVNHPDLLSSIFSDAERCILILKGTETISPASKRCREIVTDLLVVVRTKQYGGSSAIEALQAAQQPRGGNGGSSLSDTSLTPSKRKSSSNENLPPPSRRRLDDESPSNWEPVSVNDNFMGRHYSDSILPSHDQLGHFTGATVGGGQYHQRLSDLRTSVENDGGSPTTSSHHFMMAHRPHSNMLQHNSDTLLREKTQLHVAGANAHENFQKEPVSSGLPPPQITSLDLNSLSAIGIDGACGYEFLEDELSTVLGNIVRPSSTPISAQTFEENAQVLWQAYQGPMELFGGD</sequence>
<dbReference type="SMART" id="SM00066">
    <property type="entry name" value="GAL4"/>
    <property type="match status" value="1"/>
</dbReference>
<feature type="region of interest" description="Disordered" evidence="8">
    <location>
        <begin position="211"/>
        <end position="230"/>
    </location>
</feature>
<dbReference type="SMART" id="SM00906">
    <property type="entry name" value="Fungal_trans"/>
    <property type="match status" value="1"/>
</dbReference>
<gene>
    <name evidence="10" type="ORF">K435DRAFT_961147</name>
</gene>
<organism evidence="10 11">
    <name type="scientific">Dendrothele bispora (strain CBS 962.96)</name>
    <dbReference type="NCBI Taxonomy" id="1314807"/>
    <lineage>
        <taxon>Eukaryota</taxon>
        <taxon>Fungi</taxon>
        <taxon>Dikarya</taxon>
        <taxon>Basidiomycota</taxon>
        <taxon>Agaricomycotina</taxon>
        <taxon>Agaricomycetes</taxon>
        <taxon>Agaricomycetidae</taxon>
        <taxon>Agaricales</taxon>
        <taxon>Agaricales incertae sedis</taxon>
        <taxon>Dendrothele</taxon>
    </lineage>
</organism>
<dbReference type="GO" id="GO:0008270">
    <property type="term" value="F:zinc ion binding"/>
    <property type="evidence" value="ECO:0007669"/>
    <property type="project" value="InterPro"/>
</dbReference>
<feature type="region of interest" description="Disordered" evidence="8">
    <location>
        <begin position="689"/>
        <end position="739"/>
    </location>
</feature>
<accession>A0A4S8MR34</accession>
<dbReference type="GO" id="GO:0000981">
    <property type="term" value="F:DNA-binding transcription factor activity, RNA polymerase II-specific"/>
    <property type="evidence" value="ECO:0007669"/>
    <property type="project" value="InterPro"/>
</dbReference>
<dbReference type="GO" id="GO:0006351">
    <property type="term" value="P:DNA-templated transcription"/>
    <property type="evidence" value="ECO:0007669"/>
    <property type="project" value="InterPro"/>
</dbReference>
<evidence type="ECO:0000256" key="4">
    <source>
        <dbReference type="ARBA" id="ARBA00023015"/>
    </source>
</evidence>
<feature type="compositionally biased region" description="Polar residues" evidence="8">
    <location>
        <begin position="699"/>
        <end position="708"/>
    </location>
</feature>
<reference evidence="10 11" key="1">
    <citation type="journal article" date="2019" name="Nat. Ecol. Evol.">
        <title>Megaphylogeny resolves global patterns of mushroom evolution.</title>
        <authorList>
            <person name="Varga T."/>
            <person name="Krizsan K."/>
            <person name="Foldi C."/>
            <person name="Dima B."/>
            <person name="Sanchez-Garcia M."/>
            <person name="Sanchez-Ramirez S."/>
            <person name="Szollosi G.J."/>
            <person name="Szarkandi J.G."/>
            <person name="Papp V."/>
            <person name="Albert L."/>
            <person name="Andreopoulos W."/>
            <person name="Angelini C."/>
            <person name="Antonin V."/>
            <person name="Barry K.W."/>
            <person name="Bougher N.L."/>
            <person name="Buchanan P."/>
            <person name="Buyck B."/>
            <person name="Bense V."/>
            <person name="Catcheside P."/>
            <person name="Chovatia M."/>
            <person name="Cooper J."/>
            <person name="Damon W."/>
            <person name="Desjardin D."/>
            <person name="Finy P."/>
            <person name="Geml J."/>
            <person name="Haridas S."/>
            <person name="Hughes K."/>
            <person name="Justo A."/>
            <person name="Karasinski D."/>
            <person name="Kautmanova I."/>
            <person name="Kiss B."/>
            <person name="Kocsube S."/>
            <person name="Kotiranta H."/>
            <person name="LaButti K.M."/>
            <person name="Lechner B.E."/>
            <person name="Liimatainen K."/>
            <person name="Lipzen A."/>
            <person name="Lukacs Z."/>
            <person name="Mihaltcheva S."/>
            <person name="Morgado L.N."/>
            <person name="Niskanen T."/>
            <person name="Noordeloos M.E."/>
            <person name="Ohm R.A."/>
            <person name="Ortiz-Santana B."/>
            <person name="Ovrebo C."/>
            <person name="Racz N."/>
            <person name="Riley R."/>
            <person name="Savchenko A."/>
            <person name="Shiryaev A."/>
            <person name="Soop K."/>
            <person name="Spirin V."/>
            <person name="Szebenyi C."/>
            <person name="Tomsovsky M."/>
            <person name="Tulloss R.E."/>
            <person name="Uehling J."/>
            <person name="Grigoriev I.V."/>
            <person name="Vagvolgyi C."/>
            <person name="Papp T."/>
            <person name="Martin F.M."/>
            <person name="Miettinen O."/>
            <person name="Hibbett D.S."/>
            <person name="Nagy L.G."/>
        </authorList>
    </citation>
    <scope>NUCLEOTIDE SEQUENCE [LARGE SCALE GENOMIC DNA]</scope>
    <source>
        <strain evidence="10 11">CBS 962.96</strain>
    </source>
</reference>
<dbReference type="Pfam" id="PF04082">
    <property type="entry name" value="Fungal_trans"/>
    <property type="match status" value="1"/>
</dbReference>
<evidence type="ECO:0000256" key="8">
    <source>
        <dbReference type="SAM" id="MobiDB-lite"/>
    </source>
</evidence>
<name>A0A4S8MR34_DENBC</name>
<protein>
    <recommendedName>
        <fullName evidence="9">Zn(2)-C6 fungal-type domain-containing protein</fullName>
    </recommendedName>
</protein>
<keyword evidence="6" id="KW-0804">Transcription</keyword>
<dbReference type="PANTHER" id="PTHR31313">
    <property type="entry name" value="TY1 ENHANCER ACTIVATOR"/>
    <property type="match status" value="1"/>
</dbReference>
<dbReference type="Pfam" id="PF00172">
    <property type="entry name" value="Zn_clus"/>
    <property type="match status" value="1"/>
</dbReference>
<dbReference type="InterPro" id="IPR001138">
    <property type="entry name" value="Zn2Cys6_DnaBD"/>
</dbReference>
<dbReference type="OrthoDB" id="434771at2759"/>
<evidence type="ECO:0000256" key="7">
    <source>
        <dbReference type="ARBA" id="ARBA00023242"/>
    </source>
</evidence>
<feature type="region of interest" description="Disordered" evidence="8">
    <location>
        <begin position="108"/>
        <end position="139"/>
    </location>
</feature>
<keyword evidence="7" id="KW-0539">Nucleus</keyword>
<dbReference type="GO" id="GO:0005634">
    <property type="term" value="C:nucleus"/>
    <property type="evidence" value="ECO:0007669"/>
    <property type="project" value="UniProtKB-SubCell"/>
</dbReference>
<dbReference type="PANTHER" id="PTHR31313:SF81">
    <property type="entry name" value="TY1 ENHANCER ACTIVATOR"/>
    <property type="match status" value="1"/>
</dbReference>
<dbReference type="SUPFAM" id="SSF57701">
    <property type="entry name" value="Zn2/Cys6 DNA-binding domain"/>
    <property type="match status" value="1"/>
</dbReference>
<evidence type="ECO:0000313" key="11">
    <source>
        <dbReference type="Proteomes" id="UP000297245"/>
    </source>
</evidence>
<keyword evidence="4" id="KW-0805">Transcription regulation</keyword>